<dbReference type="PANTHER" id="PTHR32170:SF3">
    <property type="entry name" value="PROTEASOME ACTIVATOR COMPLEX SUBUNIT 4"/>
    <property type="match status" value="1"/>
</dbReference>
<evidence type="ECO:0000313" key="4">
    <source>
        <dbReference type="Proteomes" id="UP001430356"/>
    </source>
</evidence>
<dbReference type="GO" id="GO:0016504">
    <property type="term" value="F:peptidase activator activity"/>
    <property type="evidence" value="ECO:0007669"/>
    <property type="project" value="InterPro"/>
</dbReference>
<evidence type="ECO:0000313" key="3">
    <source>
        <dbReference type="EMBL" id="KAK7196593.1"/>
    </source>
</evidence>
<organism evidence="3 4">
    <name type="scientific">Novymonas esmeraldas</name>
    <dbReference type="NCBI Taxonomy" id="1808958"/>
    <lineage>
        <taxon>Eukaryota</taxon>
        <taxon>Discoba</taxon>
        <taxon>Euglenozoa</taxon>
        <taxon>Kinetoplastea</taxon>
        <taxon>Metakinetoplastina</taxon>
        <taxon>Trypanosomatida</taxon>
        <taxon>Trypanosomatidae</taxon>
        <taxon>Novymonas</taxon>
    </lineage>
</organism>
<keyword evidence="4" id="KW-1185">Reference proteome</keyword>
<comment type="caution">
    <text evidence="3">The sequence shown here is derived from an EMBL/GenBank/DDBJ whole genome shotgun (WGS) entry which is preliminary data.</text>
</comment>
<feature type="region of interest" description="Disordered" evidence="1">
    <location>
        <begin position="891"/>
        <end position="925"/>
    </location>
</feature>
<evidence type="ECO:0000259" key="2">
    <source>
        <dbReference type="Pfam" id="PF11919"/>
    </source>
</evidence>
<dbReference type="PANTHER" id="PTHR32170">
    <property type="entry name" value="PROTEASOME ACTIVATOR COMPLEX SUBUNIT 4"/>
    <property type="match status" value="1"/>
</dbReference>
<reference evidence="3 4" key="1">
    <citation type="journal article" date="2021" name="MBio">
        <title>A New Model Trypanosomatid, Novymonas esmeraldas: Genomic Perception of Its 'Candidatus Pandoraea novymonadis' Endosymbiont.</title>
        <authorList>
            <person name="Zakharova A."/>
            <person name="Saura A."/>
            <person name="Butenko A."/>
            <person name="Podesvova L."/>
            <person name="Warmusova S."/>
            <person name="Kostygov A.Y."/>
            <person name="Nenarokova A."/>
            <person name="Lukes J."/>
            <person name="Opperdoes F.R."/>
            <person name="Yurchenko V."/>
        </authorList>
    </citation>
    <scope>NUCLEOTIDE SEQUENCE [LARGE SCALE GENOMIC DNA]</scope>
    <source>
        <strain evidence="3 4">E262AT.01</strain>
    </source>
</reference>
<dbReference type="GO" id="GO:0070628">
    <property type="term" value="F:proteasome binding"/>
    <property type="evidence" value="ECO:0007669"/>
    <property type="project" value="InterPro"/>
</dbReference>
<protein>
    <recommendedName>
        <fullName evidence="2">Proteasome activator complex subunit 4 C-terminal domain-containing protein</fullName>
    </recommendedName>
</protein>
<dbReference type="GO" id="GO:0005829">
    <property type="term" value="C:cytosol"/>
    <property type="evidence" value="ECO:0007669"/>
    <property type="project" value="TreeGrafter"/>
</dbReference>
<dbReference type="Pfam" id="PF11919">
    <property type="entry name" value="PSME4_C"/>
    <property type="match status" value="1"/>
</dbReference>
<dbReference type="InterPro" id="IPR035309">
    <property type="entry name" value="PSME4"/>
</dbReference>
<dbReference type="EMBL" id="JAECZO010000080">
    <property type="protein sequence ID" value="KAK7196593.1"/>
    <property type="molecule type" value="Genomic_DNA"/>
</dbReference>
<dbReference type="GO" id="GO:0005634">
    <property type="term" value="C:nucleus"/>
    <property type="evidence" value="ECO:0007669"/>
    <property type="project" value="TreeGrafter"/>
</dbReference>
<proteinExistence type="predicted"/>
<dbReference type="GO" id="GO:0010499">
    <property type="term" value="P:proteasomal ubiquitin-independent protein catabolic process"/>
    <property type="evidence" value="ECO:0007669"/>
    <property type="project" value="TreeGrafter"/>
</dbReference>
<dbReference type="InterPro" id="IPR021843">
    <property type="entry name" value="PSME4_C"/>
</dbReference>
<feature type="domain" description="Proteasome activator complex subunit 4 C-terminal" evidence="2">
    <location>
        <begin position="2113"/>
        <end position="2200"/>
    </location>
</feature>
<evidence type="ECO:0000256" key="1">
    <source>
        <dbReference type="SAM" id="MobiDB-lite"/>
    </source>
</evidence>
<sequence length="2200" mass="231850">MSAASSSSTSSLELSDGDDAWTAASVGEARLGPKERIHRFIDECVPPDLLAHERATDGVELARLCAELATFGLPHEWAPYLPATVLDDYTVIDVELSRIARTSSSSAAPPAEVPTIAFEKLLYTCKHVAYPPHPSLEELRRVGTGRGSRAVGSAVAWSTLVQHLHALAERLHRLLTTQKKQGGVYVLPPRLQASIVPVLYAWVTHWGLVEADVECWEMVASTFVAACRSPRRTDAAAPLLPWQPLAALCRSTLEPSNVAAPSWQSTMSVVSAMLPQLCRRASPHLGPDAVDGLWRLLAADLTPTEDGAAALSLFVRLVPYRYLCEPREATVAVAAAVAPRLTRRAAQVLQFLLVEAATWDSPAPPSLPLPAVERKGGGLRGLRERAAPQRLWLSWDAATIVFVGSLARAHPGVAGIGEYAEPLFTAWLRALRLPLGSGAGLPGASASAAAAVSRVVRLIDGDSASSAFASHATGAAASAAGCGAGCTATSYVKLLSAFPGDTVDSPLWRHLERWLHATSVLVRPGMPCPKGSPADRVCACYLGIATEAMRRHRTPARHGGAACAGDTPAVAPAANSARYWSPATVEHLVALLLPHAVAAFNARARQARLLLCALLRLSPSAVLPAVLRCVRTGLESPTEVAAQRVASTMLLTRAVPALLAGTTASDTSYLPNATRGALLAFVRATLPSTLSFISASDPACSTAVVLLVTVSLSFASAAEVLGTTAEEVDAFARAYVARLLPLAAARADAGTGRLHHVDVAARVLLQALPSFALSSAARLVLREAQSRDHAAHMAGLVRAVAAHAPAEAWGCAEQHWLRVLQDTAAPDADVVWAAPLLAACVADLGDRAIVRVHAAAVWRAGLQQLRFLTSEARRTAGTTVMTAVLTALMRPQANTPAGPRSTDGASAAGEEEAQPTAQRHAADDRGDAWPVSRVCTAAEAQVHVDWPTAEDAQMAEALGNSILTDFVRVLDDVGDGVPLAEVRGFGAAPVAGGGGVASGGVCESASAITSHELVDGALDVLLRVLPAMEWLFIAAAPPAEAEQRRGMPWWGVAPRAAWRPSAAASAGCAPAYTRAALSDVVRRRVSLGVLERELVAPLRRCGVELAGWVGAGAESDDGGDVVGVDGRLLLRLLWWLSAPEVQRVQPCWTPSTPVYMTLKRVLERPSRQERRWLPRVCWADRALRLQVAAVAQGHLPVEPQPFSDAVAVVQCLCMSPRRSVQQWAVRHCVEMSLFSSLDVSSLITFQRRMQVMCAAVMEQWRVGAAEATALLDNAASADGAPGQAGACLSPAAVTATSRLHTVQSAIEGAHHVLLATSMRSGAAVAPAALLESLRFLIHIPEELRTTAVRQLLPKMAAVLHASRRAVSTGAVRAPGFAEALVQLTHEVASTHPVRAVLLLEYARGVLWPSPGRWVALRAVRQLTWLSLSSHVLVRQAAAAVLEVLSVPVAAQDAVWTTCVVAGDEAVPESLLLSPSAAAESLSAAELQAHHAAVAAVREKVEEVTDACPLLAYAVRERGAVFPLHHLAVPRRTAIALGLRRAEQDAISSSSTAGPRSGAPPTPTFMDAFADTPEPAAAASDAAAEYHRRWCDALLQEDGATLAAGAAASAPPALGAGSWVLRLLAQPVECPQAMEDQHVAPPATVVRLLSSLGESAQLAATLLLDWAEAELQRWRRRRRDAPTRAGGSDGDAAAAAPEVDEDAVHCRFRSLVVVTAAVLQLTAPRRPGTPPPGSATTPELRARAVRLLCDVVMCVCGDAAVSQRVTMRVRHILLCTSAGSLTQADALAVVSTWAAQLGDATGAAVAADAVGDGGDQWSQRDHRLLLFIGGLLGSLPAGILCAILPRLVDAVGEHVPHLSASSAASVRLLTAAVVRRLVALAAFQSDSRAGFGHCHAAADALLSSLLRLSAATSRTPHEARRLSFVAACLQRLPSAMLEAHAQEAVELLCRSLDVSFTEVQQLHEAVDAALTSLATLRMPKPLVHALLEQLCGVCSGETAYGASRRARAACAQTLQRLLLVNLHRIGKFAAVERVASACLSIMAGRDADVRAEGSHMMAVLTKVAAESQVRVLVQRLALELRQLPHHGPAATPTSALAREDAAAAVSTAAAPVGRRVALVQALGAVVLADPGTPPSYVPRVIVQLAGCAREGNTECGRVARRVLQGWWHAHREGWKEEYKRHFTAEQTDAIADLLLTSHYYA</sequence>
<accession>A0AAW0EUY1</accession>
<name>A0AAW0EUY1_9TRYP</name>
<gene>
    <name evidence="3" type="ORF">NESM_000597800</name>
</gene>
<dbReference type="Proteomes" id="UP001430356">
    <property type="component" value="Unassembled WGS sequence"/>
</dbReference>